<dbReference type="Gene3D" id="6.10.140.1340">
    <property type="match status" value="1"/>
</dbReference>
<evidence type="ECO:0000313" key="3">
    <source>
        <dbReference type="Proteomes" id="UP001163266"/>
    </source>
</evidence>
<evidence type="ECO:0000313" key="2">
    <source>
        <dbReference type="EMBL" id="UZD54932.1"/>
    </source>
</evidence>
<accession>A0ABY6MSD8</accession>
<protein>
    <submittedName>
        <fullName evidence="2">DUF2892 domain-containing protein</fullName>
    </submittedName>
</protein>
<name>A0ABY6MSD8_9BURK</name>
<dbReference type="EMBL" id="CP110257">
    <property type="protein sequence ID" value="UZD54932.1"/>
    <property type="molecule type" value="Genomic_DNA"/>
</dbReference>
<dbReference type="RefSeq" id="WP_264892616.1">
    <property type="nucleotide sequence ID" value="NZ_CP110257.1"/>
</dbReference>
<sequence length="155" mass="17447">MDDTLPTPTAERVREASPSRANERIRRMTEAHIAYAARQGPQYIEERLAELDREWDIERCLEATAASFSLIGMTLGATVNRKWFALPAVVAAFLLQHAIQGWCPPLPLLRRLGVRTADEINRERYALKVLRGDFADVPSTDVTHSVDEVLGAIRH</sequence>
<feature type="region of interest" description="Disordered" evidence="1">
    <location>
        <begin position="1"/>
        <end position="22"/>
    </location>
</feature>
<keyword evidence="3" id="KW-1185">Reference proteome</keyword>
<proteinExistence type="predicted"/>
<organism evidence="2 3">
    <name type="scientific">Caldimonas aquatica</name>
    <dbReference type="NCBI Taxonomy" id="376175"/>
    <lineage>
        <taxon>Bacteria</taxon>
        <taxon>Pseudomonadati</taxon>
        <taxon>Pseudomonadota</taxon>
        <taxon>Betaproteobacteria</taxon>
        <taxon>Burkholderiales</taxon>
        <taxon>Sphaerotilaceae</taxon>
        <taxon>Caldimonas</taxon>
    </lineage>
</organism>
<evidence type="ECO:0000256" key="1">
    <source>
        <dbReference type="SAM" id="MobiDB-lite"/>
    </source>
</evidence>
<reference evidence="2" key="1">
    <citation type="submission" date="2022-10" db="EMBL/GenBank/DDBJ databases">
        <title>Complete genome sequence of Schlegelella aquatica LMG 23380.</title>
        <authorList>
            <person name="Musilova J."/>
            <person name="Kourilova X."/>
            <person name="Bezdicek M."/>
            <person name="Hermankova K."/>
            <person name="Obruca S."/>
            <person name="Sedlar K."/>
        </authorList>
    </citation>
    <scope>NUCLEOTIDE SEQUENCE</scope>
    <source>
        <strain evidence="2">LMG 23380</strain>
    </source>
</reference>
<dbReference type="Proteomes" id="UP001163266">
    <property type="component" value="Chromosome"/>
</dbReference>
<feature type="compositionally biased region" description="Basic and acidic residues" evidence="1">
    <location>
        <begin position="11"/>
        <end position="22"/>
    </location>
</feature>
<gene>
    <name evidence="2" type="ORF">OMP39_14905</name>
</gene>